<dbReference type="EMBL" id="UINC01021360">
    <property type="protein sequence ID" value="SVA88758.1"/>
    <property type="molecule type" value="Genomic_DNA"/>
</dbReference>
<feature type="non-terminal residue" evidence="3">
    <location>
        <position position="1"/>
    </location>
</feature>
<name>A0A381ZHF2_9ZZZZ</name>
<keyword evidence="2" id="KW-0472">Membrane</keyword>
<dbReference type="InterPro" id="IPR050696">
    <property type="entry name" value="FtsA/MreB"/>
</dbReference>
<feature type="compositionally biased region" description="Basic residues" evidence="1">
    <location>
        <begin position="1"/>
        <end position="16"/>
    </location>
</feature>
<evidence type="ECO:0000313" key="3">
    <source>
        <dbReference type="EMBL" id="SVA88758.1"/>
    </source>
</evidence>
<reference evidence="3" key="1">
    <citation type="submission" date="2018-05" db="EMBL/GenBank/DDBJ databases">
        <authorList>
            <person name="Lanie J.A."/>
            <person name="Ng W.-L."/>
            <person name="Kazmierczak K.M."/>
            <person name="Andrzejewski T.M."/>
            <person name="Davidsen T.M."/>
            <person name="Wayne K.J."/>
            <person name="Tettelin H."/>
            <person name="Glass J.I."/>
            <person name="Rusch D."/>
            <person name="Podicherti R."/>
            <person name="Tsui H.-C.T."/>
            <person name="Winkler M.E."/>
        </authorList>
    </citation>
    <scope>NUCLEOTIDE SEQUENCE</scope>
</reference>
<evidence type="ECO:0000256" key="2">
    <source>
        <dbReference type="SAM" id="Phobius"/>
    </source>
</evidence>
<keyword evidence="2" id="KW-0812">Transmembrane</keyword>
<keyword evidence="2" id="KW-1133">Transmembrane helix</keyword>
<organism evidence="3">
    <name type="scientific">marine metagenome</name>
    <dbReference type="NCBI Taxonomy" id="408172"/>
    <lineage>
        <taxon>unclassified sequences</taxon>
        <taxon>metagenomes</taxon>
        <taxon>ecological metagenomes</taxon>
    </lineage>
</organism>
<dbReference type="PANTHER" id="PTHR32432:SF3">
    <property type="entry name" value="ETHANOLAMINE UTILIZATION PROTEIN EUTJ"/>
    <property type="match status" value="1"/>
</dbReference>
<feature type="region of interest" description="Disordered" evidence="1">
    <location>
        <begin position="1"/>
        <end position="21"/>
    </location>
</feature>
<gene>
    <name evidence="3" type="ORF">METZ01_LOCUS141612</name>
</gene>
<dbReference type="InterPro" id="IPR005883">
    <property type="entry name" value="PilM"/>
</dbReference>
<feature type="non-terminal residue" evidence="3">
    <location>
        <position position="537"/>
    </location>
</feature>
<dbReference type="PANTHER" id="PTHR32432">
    <property type="entry name" value="CELL DIVISION PROTEIN FTSA-RELATED"/>
    <property type="match status" value="1"/>
</dbReference>
<evidence type="ECO:0008006" key="4">
    <source>
        <dbReference type="Google" id="ProtNLM"/>
    </source>
</evidence>
<sequence>MIFGIGKKKGKERKAIKAPTRSTKGRKGLFAPFSRFFFNLISKYSASQEEVVGIEVTPTSVKVAQLNEHHDRWSLTKFSYRNVENGNEELLRTNPEIYVEQIQTALQIAKIETVNAAIALPVSSAIIRVLQMPIMTDEEMNNAIATDSLWENLTQLPDALENYSIFHQVIKRHTESNVMDVLFVASKIDDVNLYADIVRQAGLSPVIVDVRCFALRNAFETQVLNQPGAISQKSPLAILEFSDNENFILILQEETPYVVDIFIRPQDKELLATMSGAMGSGYIDQLLIDVLNRFTVQIKQALAGFEDQYKTQPIKDLTVVSPLPAISGVVQELQKGFENMNMSIHSPFEKLTIPEQLKEKTSAEENPSMFTAVIGLATRRLDVFGYFKFVTGVRNINLLPNRGNVKKKKRSDLYSKIVYIGASVFLALLFVVYGIHTFGKYTSNKQELADYGVIKQQFEQANVKFQKLLKAKKDLEKDLSKGQKLKSNSRSSFIMFREITQAVSKDVVLNSIRTSEKDYNTLVVEGQSMDDRPIIDL</sequence>
<proteinExistence type="predicted"/>
<dbReference type="AlphaFoldDB" id="A0A381ZHF2"/>
<protein>
    <recommendedName>
        <fullName evidence="4">SHS2 domain-containing protein</fullName>
    </recommendedName>
</protein>
<dbReference type="Pfam" id="PF11104">
    <property type="entry name" value="PilM_2"/>
    <property type="match status" value="1"/>
</dbReference>
<accession>A0A381ZHF2</accession>
<evidence type="ECO:0000256" key="1">
    <source>
        <dbReference type="SAM" id="MobiDB-lite"/>
    </source>
</evidence>
<dbReference type="Gene3D" id="3.30.420.40">
    <property type="match status" value="1"/>
</dbReference>
<feature type="transmembrane region" description="Helical" evidence="2">
    <location>
        <begin position="417"/>
        <end position="436"/>
    </location>
</feature>